<sequence length="71" mass="8353">MQLYRFEAVIEGEVIHIIIAAQDDNEAFRLVDVELEKHYLRMPEIEDLSLYEKRRIQKGGGYVIQGQETML</sequence>
<reference evidence="1 2" key="1">
    <citation type="submission" date="2016-10" db="EMBL/GenBank/DDBJ databases">
        <authorList>
            <person name="de Groot N.N."/>
        </authorList>
    </citation>
    <scope>NUCLEOTIDE SEQUENCE [LARGE SCALE GENOMIC DNA]</scope>
    <source>
        <strain evidence="1 2">DSM 45610</strain>
    </source>
</reference>
<name>A0A1H2XWT5_9BACL</name>
<accession>A0A1H2XWT5</accession>
<dbReference type="STRING" id="1048340.SAMN05444487_10867"/>
<evidence type="ECO:0008006" key="3">
    <source>
        <dbReference type="Google" id="ProtNLM"/>
    </source>
</evidence>
<dbReference type="Pfam" id="PF13046">
    <property type="entry name" value="DUF3906"/>
    <property type="match status" value="1"/>
</dbReference>
<dbReference type="AlphaFoldDB" id="A0A1H2XWT5"/>
<dbReference type="RefSeq" id="WP_091739639.1">
    <property type="nucleotide sequence ID" value="NZ_FNNQ01000008.1"/>
</dbReference>
<dbReference type="OrthoDB" id="2382322at2"/>
<proteinExistence type="predicted"/>
<protein>
    <recommendedName>
        <fullName evidence="3">DUF3906 domain-containing protein</fullName>
    </recommendedName>
</protein>
<keyword evidence="2" id="KW-1185">Reference proteome</keyword>
<dbReference type="Proteomes" id="UP000198534">
    <property type="component" value="Unassembled WGS sequence"/>
</dbReference>
<dbReference type="EMBL" id="FNNQ01000008">
    <property type="protein sequence ID" value="SDW96894.1"/>
    <property type="molecule type" value="Genomic_DNA"/>
</dbReference>
<evidence type="ECO:0000313" key="2">
    <source>
        <dbReference type="Proteomes" id="UP000198534"/>
    </source>
</evidence>
<organism evidence="1 2">
    <name type="scientific">Marininema mesophilum</name>
    <dbReference type="NCBI Taxonomy" id="1048340"/>
    <lineage>
        <taxon>Bacteria</taxon>
        <taxon>Bacillati</taxon>
        <taxon>Bacillota</taxon>
        <taxon>Bacilli</taxon>
        <taxon>Bacillales</taxon>
        <taxon>Thermoactinomycetaceae</taxon>
        <taxon>Marininema</taxon>
    </lineage>
</organism>
<dbReference type="InterPro" id="IPR024998">
    <property type="entry name" value="DUF3906"/>
</dbReference>
<evidence type="ECO:0000313" key="1">
    <source>
        <dbReference type="EMBL" id="SDW96894.1"/>
    </source>
</evidence>
<gene>
    <name evidence="1" type="ORF">SAMN05444487_10867</name>
</gene>